<dbReference type="KEGG" id="rmai:MACH21_30320"/>
<feature type="transmembrane region" description="Helical" evidence="2">
    <location>
        <begin position="238"/>
        <end position="257"/>
    </location>
</feature>
<feature type="region of interest" description="Disordered" evidence="1">
    <location>
        <begin position="137"/>
        <end position="163"/>
    </location>
</feature>
<feature type="domain" description="Zinc finger/thioredoxin putative" evidence="3">
    <location>
        <begin position="1"/>
        <end position="36"/>
    </location>
</feature>
<name>A0AA48H8R1_9RHOB</name>
<dbReference type="AlphaFoldDB" id="A0AA48H8R1"/>
<dbReference type="EMBL" id="AP027266">
    <property type="protein sequence ID" value="BDW86855.1"/>
    <property type="molecule type" value="Genomic_DNA"/>
</dbReference>
<evidence type="ECO:0000259" key="3">
    <source>
        <dbReference type="Pfam" id="PF13717"/>
    </source>
</evidence>
<reference evidence="4 5" key="1">
    <citation type="submission" date="2023-01" db="EMBL/GenBank/DDBJ databases">
        <title>Complete genome sequence of Roseicyclus marinus strain Dej080120_10.</title>
        <authorList>
            <person name="Ueki S."/>
            <person name="Maruyama F."/>
        </authorList>
    </citation>
    <scope>NUCLEOTIDE SEQUENCE [LARGE SCALE GENOMIC DNA]</scope>
    <source>
        <strain evidence="4 5">Dej080120_10</strain>
    </source>
</reference>
<feature type="region of interest" description="Disordered" evidence="1">
    <location>
        <begin position="33"/>
        <end position="121"/>
    </location>
</feature>
<dbReference type="NCBIfam" id="TIGR02098">
    <property type="entry name" value="MJ0042_CXXC"/>
    <property type="match status" value="1"/>
</dbReference>
<sequence>MRLTCPNCSARYEVADSMIPPEGRDVQCSNCSTTWFQPGRRVEPPPVASGEGAKAATVQPRRPPGAGAPPPAPSVDAAAPQAPAGGPEPEGTAEAAPECAPEAEVAPGIEAGANAPRRRSLDPELRSILEAEAEREARLRRAEADPVETQSEMSLEEGPEDASRAKQRAELDAAPDAFDMSPAVAGASAPVSARDLFPDIEEINSTLRDTGDRSRHDADASDVDTLDTLPRRRRGTRIGFLLVLAIAAGGVAAYVNADSLVATLPQLAPAMEAYVAAVDGARFWLDDLARGLAADGPGG</sequence>
<organism evidence="4 5">
    <name type="scientific">Roseicyclus marinus</name>
    <dbReference type="NCBI Taxonomy" id="2161673"/>
    <lineage>
        <taxon>Bacteria</taxon>
        <taxon>Pseudomonadati</taxon>
        <taxon>Pseudomonadota</taxon>
        <taxon>Alphaproteobacteria</taxon>
        <taxon>Rhodobacterales</taxon>
        <taxon>Roseobacteraceae</taxon>
        <taxon>Roseicyclus</taxon>
    </lineage>
</organism>
<feature type="compositionally biased region" description="Low complexity" evidence="1">
    <location>
        <begin position="74"/>
        <end position="108"/>
    </location>
</feature>
<keyword evidence="2" id="KW-0472">Membrane</keyword>
<keyword evidence="2" id="KW-0812">Transmembrane</keyword>
<keyword evidence="5" id="KW-1185">Reference proteome</keyword>
<dbReference type="RefSeq" id="WP_338272914.1">
    <property type="nucleotide sequence ID" value="NZ_AP027266.1"/>
</dbReference>
<accession>A0AA48H8R1</accession>
<keyword evidence="2" id="KW-1133">Transmembrane helix</keyword>
<evidence type="ECO:0000256" key="2">
    <source>
        <dbReference type="SAM" id="Phobius"/>
    </source>
</evidence>
<evidence type="ECO:0000256" key="1">
    <source>
        <dbReference type="SAM" id="MobiDB-lite"/>
    </source>
</evidence>
<dbReference type="Pfam" id="PF13717">
    <property type="entry name" value="Zn_ribbon_4"/>
    <property type="match status" value="1"/>
</dbReference>
<proteinExistence type="predicted"/>
<evidence type="ECO:0000313" key="4">
    <source>
        <dbReference type="EMBL" id="BDW86855.1"/>
    </source>
</evidence>
<dbReference type="Proteomes" id="UP001337723">
    <property type="component" value="Chromosome"/>
</dbReference>
<gene>
    <name evidence="4" type="ORF">MACH21_30320</name>
</gene>
<protein>
    <recommendedName>
        <fullName evidence="3">Zinc finger/thioredoxin putative domain-containing protein</fullName>
    </recommendedName>
</protein>
<dbReference type="InterPro" id="IPR011723">
    <property type="entry name" value="Znf/thioredoxin_put"/>
</dbReference>
<evidence type="ECO:0000313" key="5">
    <source>
        <dbReference type="Proteomes" id="UP001337723"/>
    </source>
</evidence>
<feature type="compositionally biased region" description="Pro residues" evidence="1">
    <location>
        <begin position="61"/>
        <end position="73"/>
    </location>
</feature>